<accession>A0A212LZH7</accession>
<evidence type="ECO:0000259" key="7">
    <source>
        <dbReference type="PROSITE" id="PS51462"/>
    </source>
</evidence>
<reference evidence="8" key="1">
    <citation type="submission" date="2016-08" db="EMBL/GenBank/DDBJ databases">
        <authorList>
            <person name="Seilhamer J.J."/>
        </authorList>
    </citation>
    <scope>NUCLEOTIDE SEQUENCE</scope>
    <source>
        <strain evidence="8">86</strain>
    </source>
</reference>
<evidence type="ECO:0000256" key="3">
    <source>
        <dbReference type="ARBA" id="ARBA00022723"/>
    </source>
</evidence>
<dbReference type="PANTHER" id="PTHR12992">
    <property type="entry name" value="NUDIX HYDROLASE"/>
    <property type="match status" value="1"/>
</dbReference>
<gene>
    <name evidence="8" type="ORF">KL86SPO_50581</name>
</gene>
<dbReference type="EMBL" id="FMJE01000005">
    <property type="protein sequence ID" value="SCM82809.1"/>
    <property type="molecule type" value="Genomic_DNA"/>
</dbReference>
<dbReference type="PANTHER" id="PTHR12992:SF11">
    <property type="entry name" value="MITOCHONDRIAL COENZYME A DIPHOSPHATASE NUDT8"/>
    <property type="match status" value="1"/>
</dbReference>
<dbReference type="AlphaFoldDB" id="A0A212LZH7"/>
<comment type="cofactor">
    <cofactor evidence="1">
        <name>Mn(2+)</name>
        <dbReference type="ChEBI" id="CHEBI:29035"/>
    </cofactor>
</comment>
<dbReference type="RefSeq" id="WP_083945742.1">
    <property type="nucleotide sequence ID" value="NZ_LT608335.1"/>
</dbReference>
<proteinExistence type="predicted"/>
<dbReference type="GO" id="GO:0046872">
    <property type="term" value="F:metal ion binding"/>
    <property type="evidence" value="ECO:0007669"/>
    <property type="project" value="UniProtKB-KW"/>
</dbReference>
<dbReference type="Pfam" id="PF00293">
    <property type="entry name" value="NUDIX"/>
    <property type="match status" value="1"/>
</dbReference>
<dbReference type="Gene3D" id="3.90.79.10">
    <property type="entry name" value="Nucleoside Triphosphate Pyrophosphohydrolase"/>
    <property type="match status" value="1"/>
</dbReference>
<keyword evidence="5" id="KW-0460">Magnesium</keyword>
<evidence type="ECO:0000256" key="2">
    <source>
        <dbReference type="ARBA" id="ARBA00001946"/>
    </source>
</evidence>
<evidence type="ECO:0000256" key="1">
    <source>
        <dbReference type="ARBA" id="ARBA00001936"/>
    </source>
</evidence>
<dbReference type="InterPro" id="IPR015797">
    <property type="entry name" value="NUDIX_hydrolase-like_dom_sf"/>
</dbReference>
<organism evidence="8">
    <name type="scientific">uncultured Sporomusa sp</name>
    <dbReference type="NCBI Taxonomy" id="307249"/>
    <lineage>
        <taxon>Bacteria</taxon>
        <taxon>Bacillati</taxon>
        <taxon>Bacillota</taxon>
        <taxon>Negativicutes</taxon>
        <taxon>Selenomonadales</taxon>
        <taxon>Sporomusaceae</taxon>
        <taxon>Sporomusa</taxon>
        <taxon>environmental samples</taxon>
    </lineage>
</organism>
<comment type="cofactor">
    <cofactor evidence="2">
        <name>Mg(2+)</name>
        <dbReference type="ChEBI" id="CHEBI:18420"/>
    </cofactor>
</comment>
<evidence type="ECO:0000256" key="6">
    <source>
        <dbReference type="ARBA" id="ARBA00023211"/>
    </source>
</evidence>
<keyword evidence="4 8" id="KW-0378">Hydrolase</keyword>
<dbReference type="InterPro" id="IPR045121">
    <property type="entry name" value="CoAse"/>
</dbReference>
<sequence>MNSDTIRKALVSVLHGQAGKFANAEDYLQSAVTVPLIDVDGEPSVLFEVRSGKLNRQPGEICFPGGRIEAHDTNPLQAALRETVEELGIKRETIQVLGTLDFLVSPIGVLIYPYAVHISAALPLAPNADEVAEVFTVPLDFLFAAKPRIASMEMATKPLAGFPFDLLPPDYPQGYRRRAKYPLLFYQYKHYVIWGLTARVLANFIEVCRQGLGGDYSV</sequence>
<dbReference type="PROSITE" id="PS51462">
    <property type="entry name" value="NUDIX"/>
    <property type="match status" value="1"/>
</dbReference>
<dbReference type="InterPro" id="IPR000086">
    <property type="entry name" value="NUDIX_hydrolase_dom"/>
</dbReference>
<keyword evidence="3" id="KW-0479">Metal-binding</keyword>
<protein>
    <submittedName>
        <fullName evidence="8">NUDIX hydrolase</fullName>
    </submittedName>
</protein>
<dbReference type="GO" id="GO:0010945">
    <property type="term" value="F:coenzyme A diphosphatase activity"/>
    <property type="evidence" value="ECO:0007669"/>
    <property type="project" value="InterPro"/>
</dbReference>
<feature type="domain" description="Nudix hydrolase" evidence="7">
    <location>
        <begin position="27"/>
        <end position="162"/>
    </location>
</feature>
<dbReference type="SUPFAM" id="SSF55811">
    <property type="entry name" value="Nudix"/>
    <property type="match status" value="1"/>
</dbReference>
<evidence type="ECO:0000313" key="8">
    <source>
        <dbReference type="EMBL" id="SCM82809.1"/>
    </source>
</evidence>
<name>A0A212LZH7_9FIRM</name>
<keyword evidence="6" id="KW-0464">Manganese</keyword>
<evidence type="ECO:0000256" key="5">
    <source>
        <dbReference type="ARBA" id="ARBA00022842"/>
    </source>
</evidence>
<evidence type="ECO:0000256" key="4">
    <source>
        <dbReference type="ARBA" id="ARBA00022801"/>
    </source>
</evidence>
<dbReference type="CDD" id="cd03426">
    <property type="entry name" value="NUDIX_CoAse_Nudt7"/>
    <property type="match status" value="1"/>
</dbReference>